<evidence type="ECO:0000313" key="3">
    <source>
        <dbReference type="Proteomes" id="UP001195196"/>
    </source>
</evidence>
<organism evidence="2 3">
    <name type="scientific">Gordonia rubripertincta</name>
    <name type="common">Rhodococcus corallinus</name>
    <dbReference type="NCBI Taxonomy" id="36822"/>
    <lineage>
        <taxon>Bacteria</taxon>
        <taxon>Bacillati</taxon>
        <taxon>Actinomycetota</taxon>
        <taxon>Actinomycetes</taxon>
        <taxon>Mycobacteriales</taxon>
        <taxon>Gordoniaceae</taxon>
        <taxon>Gordonia</taxon>
    </lineage>
</organism>
<dbReference type="InterPro" id="IPR000801">
    <property type="entry name" value="Esterase-like"/>
</dbReference>
<dbReference type="Gene3D" id="3.40.50.1820">
    <property type="entry name" value="alpha/beta hydrolase"/>
    <property type="match status" value="1"/>
</dbReference>
<dbReference type="RefSeq" id="WP_204717329.1">
    <property type="nucleotide sequence ID" value="NZ_JAFFGU010000001.1"/>
</dbReference>
<dbReference type="SUPFAM" id="SSF53474">
    <property type="entry name" value="alpha/beta-Hydrolases"/>
    <property type="match status" value="1"/>
</dbReference>
<gene>
    <name evidence="2" type="ORF">JTZ10_02900</name>
</gene>
<accession>A0AAW4FZS5</accession>
<feature type="transmembrane region" description="Helical" evidence="1">
    <location>
        <begin position="37"/>
        <end position="59"/>
    </location>
</feature>
<dbReference type="Pfam" id="PF00756">
    <property type="entry name" value="Esterase"/>
    <property type="match status" value="1"/>
</dbReference>
<dbReference type="PANTHER" id="PTHR48098:SF1">
    <property type="entry name" value="DIACYLGLYCEROL ACYLTRANSFERASE_MYCOLYLTRANSFERASE AG85A"/>
    <property type="match status" value="1"/>
</dbReference>
<proteinExistence type="predicted"/>
<evidence type="ECO:0000256" key="1">
    <source>
        <dbReference type="SAM" id="Phobius"/>
    </source>
</evidence>
<dbReference type="InterPro" id="IPR029058">
    <property type="entry name" value="AB_hydrolase_fold"/>
</dbReference>
<keyword evidence="1" id="KW-0812">Transmembrane</keyword>
<keyword evidence="1" id="KW-1133">Transmembrane helix</keyword>
<sequence length="393" mass="41761">MKRKSGNDVTRPSWLVAFAPPTSGSWGAGAVAPRTSIGRASVGIAIFSVFAVVAGLLGIGAGTAEARTLDGVRYAHASPGAPYRQTWTSPRNFVASVWSPSMQTQVPLLVQTPANGNQAAPVMYMLNGSSGGEENDDWTHATDANAFYANKNVWTVTPIGGAATYYANWRRVDPAANFRYQVKTSRPLRWETFLTSELPATFEGRHGGYSFGRSRGIAGISMSGNSVIRLAENHPGLYRAVGAYSGCAETATPTGQLLLRNVAFVPYGADATNMYGLPGDPEWAAQDPVVNAYKLARRTPALWISAATGLPGGHDNPADRSVRGDVGKLAAQVTAGGFSEAAARSCTVTLAQRLAALRIPAVVRFPAVGTHSWGYWQDQMHQSWPMFARALGA</sequence>
<dbReference type="EMBL" id="JAFFGU010000001">
    <property type="protein sequence ID" value="MBM7276696.1"/>
    <property type="molecule type" value="Genomic_DNA"/>
</dbReference>
<reference evidence="2" key="1">
    <citation type="submission" date="2021-02" db="EMBL/GenBank/DDBJ databases">
        <title>Taxonomy, biology and ecology of Rhodococcus bacteria occurring in California pistachio and other woody hosts as revealed by genome sequence analyses.</title>
        <authorList>
            <person name="Riely B."/>
            <person name="Gai Y."/>
        </authorList>
    </citation>
    <scope>NUCLEOTIDE SEQUENCE</scope>
    <source>
        <strain evidence="2">BP-295</strain>
    </source>
</reference>
<dbReference type="InterPro" id="IPR050583">
    <property type="entry name" value="Mycobacterial_A85_antigen"/>
</dbReference>
<comment type="caution">
    <text evidence="2">The sequence shown here is derived from an EMBL/GenBank/DDBJ whole genome shotgun (WGS) entry which is preliminary data.</text>
</comment>
<keyword evidence="1" id="KW-0472">Membrane</keyword>
<dbReference type="AlphaFoldDB" id="A0AAW4FZS5"/>
<dbReference type="PANTHER" id="PTHR48098">
    <property type="entry name" value="ENTEROCHELIN ESTERASE-RELATED"/>
    <property type="match status" value="1"/>
</dbReference>
<evidence type="ECO:0000313" key="2">
    <source>
        <dbReference type="EMBL" id="MBM7276696.1"/>
    </source>
</evidence>
<name>A0AAW4FZS5_GORRU</name>
<dbReference type="GO" id="GO:0016747">
    <property type="term" value="F:acyltransferase activity, transferring groups other than amino-acyl groups"/>
    <property type="evidence" value="ECO:0007669"/>
    <property type="project" value="TreeGrafter"/>
</dbReference>
<protein>
    <submittedName>
        <fullName evidence="2">Esterase family protein</fullName>
    </submittedName>
</protein>
<dbReference type="Proteomes" id="UP001195196">
    <property type="component" value="Unassembled WGS sequence"/>
</dbReference>